<dbReference type="EMBL" id="SPRW01000026">
    <property type="protein sequence ID" value="TIC64655.1"/>
    <property type="molecule type" value="Genomic_DNA"/>
</dbReference>
<evidence type="ECO:0000313" key="6">
    <source>
        <dbReference type="EMBL" id="TIC65853.1"/>
    </source>
</evidence>
<dbReference type="InterPro" id="IPR021827">
    <property type="entry name" value="Nup186/Nup192/Nup205"/>
</dbReference>
<dbReference type="PANTHER" id="PTHR31344:SF0">
    <property type="entry name" value="NUCLEAR PORE COMPLEX PROTEIN NUP205"/>
    <property type="match status" value="1"/>
</dbReference>
<comment type="subcellular location">
    <subcellularLocation>
        <location evidence="1">Nucleus</location>
    </subcellularLocation>
</comment>
<accession>A0AB38MW08</accession>
<dbReference type="Proteomes" id="UP000309601">
    <property type="component" value="Unassembled WGS sequence"/>
</dbReference>
<evidence type="ECO:0000256" key="1">
    <source>
        <dbReference type="ARBA" id="ARBA00004123"/>
    </source>
</evidence>
<evidence type="ECO:0000313" key="7">
    <source>
        <dbReference type="Proteomes" id="UP000305362"/>
    </source>
</evidence>
<keyword evidence="3" id="KW-0813">Transport</keyword>
<evidence type="ECO:0000256" key="3">
    <source>
        <dbReference type="ARBA" id="ARBA00022448"/>
    </source>
</evidence>
<reference evidence="7 8" key="1">
    <citation type="submission" date="2019-03" db="EMBL/GenBank/DDBJ databases">
        <title>Sequencing 25 genomes of Wallemia mellicola.</title>
        <authorList>
            <person name="Gostincar C."/>
        </authorList>
    </citation>
    <scope>NUCLEOTIDE SEQUENCE [LARGE SCALE GENOMIC DNA]</scope>
    <source>
        <strain evidence="5 8">EXF-1274</strain>
        <strain evidence="6 7">EXF-1277</strain>
    </source>
</reference>
<dbReference type="Pfam" id="PF11894">
    <property type="entry name" value="Nup192"/>
    <property type="match status" value="1"/>
</dbReference>
<name>A0AB38MW08_9BASI</name>
<evidence type="ECO:0008006" key="9">
    <source>
        <dbReference type="Google" id="ProtNLM"/>
    </source>
</evidence>
<sequence>MSNHISAFKPDNYNKLYKFLLEIFINQSNIKDLYLELNKFNLQNPLDLPKPNNAEKSELENGNATISGVLHKVNKDFINQALQLSSTLNISHHLASSLLQHGMQRCSRYQTTPLETAVILFHSERLELVRCLQLIINGSTDPNLQQSGLMDVLNNFTVQLIQNNFINTLISSLKSLKNPQITSTGLNDAVTAESINFITLQRQELAHLLYLFAFNQQMSQSDITSVINYASTLDFEDSITPYILSTLLAAFNFNCQDLSFITNTLRTSSSSNWLNKSFKAVFSLRFALFIVSSFQFNPNLASKATVTEDDVEKTVLQSINDDAFLHLQQVLINATESESPINVDFKPHLLFQLDMFITQLITTLSPVLRKLKHREEDLILASSRSRSFNIDASPSTRQDLAQLYFLIALLYRNTEPESALKFWVTDKDDYRLFAFLRWSAEARTPLMVHSLFEMIGSLASGTQCATYVYEFLSGNTEMNDNSLCSWNALFGALDFYANNLNQNQPNGESQARANEIPPEEVDLLKAFLFVLKQVVGHSSVARAALIDNPTYKPIQTLFSLLACSIPVDLKSSLFDTLASFASAIPANIIGQGSSSIATENAKKIWVMLESSQILPTTRRKQPSPLTGILAELEEIESAAGTYPISASFINFLNNLIHTPAKSLTLRKGIELDSLTIPNGLGANHRVPGIQPFVNFVVDDIFLKLPHRGFKYLTERWKLTETSLCFIEKCLSTYDLSQLFVEGTINVGSVNEVVANPSEVSLCSLILHPGFNILIQFLSGGPILKEVFNLIGTGIDAILDNRFKTPFYAKSIQRCLRIIYRIMSIQSMFLEVLLPLLRQQNNIIPGIGKIDIPSALSTLDQHLLFAHDAVIQIALYVNAIDEETSLLAVKTISAIAKSTYFSTADGFANHYKRKMNRLTGIIDSSDESLRILSGFVRLLEVDAPEDTDTIDDTGIETLLNSSTDIDNDNIHLTQATRSVILDLLIENTKSSAPSPNIAHFLLGFNLQSSSPSEIEIEDPLNQSSKVSCLHIIFSLLAQGVENDDDDVPLFINHPILAEKCYRLIYQLCTSELTSNATLRYLRLHEDFFYKQLVALPIKQIPISSQPPLGVARFGDGGMIQTSSSSLASFLRFRAWLLDTVALEIHALTNSGQTQRVTKLVDVLFSESNQVLDIEANEFGEIVETQDIDQSLAKILDIYQSLDLDYIDEGVNAENLSVSFFTGLDLSTCLKTDDNGSVIYDFRALLSLLGAARRHLQKSGVIASPTQYEQVKAETQQILEFLASDNRRRQVHHARQFNLEAWKRILDIVCAKCFDTINKDRRETVLLNILQTILPKLTSMDIAPATSELLCGATLSLITKLRTTFSNLSEEDDVDQRLYVMPNDRLLSILKQVIEVIIKPGSTVIVRGNLYSVLHNYLQIVNLQSRAQSGLEVDSQLVLDMVHDKLIPIICRDAVDGSEVWKTVAFSVLDGLAALSLKNNSSASLDIMVKHGFLRNFVQSLKDTEDVLINIVQSDPESLNPLYVFEAKTAMLLRIAQDRKGAERLLDAQIFTVLAQCEFVSCRPSGEESLMDYESFLPPATERYHQLLLPTLQLASTVLSSVGVTSAVAAKEVGDIIRNRYALGFVYAHREVFLEILRDNPTLTSLALVQEHHLIVCILHQVKSVVSDDELQISPSGFGAFHTAILNLSTKYMTRANWINRVVPFTDTEKEDSLILSKGGESSKFAIMASITVENVNEWLLNYLTLTRSTSSFRPLLLPLFPQVRDGQDLHQASSSSPTLGQAITGLKELVSLFHGTLFDFREHQFKIQQTPSIHMEIMLSSTIKVLKSRLTKIEMMLLLIWRHAEFYVKLQQKPQMQQSLSASLKPYGNVDSNAIAREISQLILPILSKLDGIELTSDMIQANDVRSRQAFLQIISRRIREAILYNQTDEAMKI</sequence>
<evidence type="ECO:0000313" key="5">
    <source>
        <dbReference type="EMBL" id="TIC64655.1"/>
    </source>
</evidence>
<evidence type="ECO:0000256" key="2">
    <source>
        <dbReference type="ARBA" id="ARBA00005892"/>
    </source>
</evidence>
<comment type="caution">
    <text evidence="5">The sequence shown here is derived from an EMBL/GenBank/DDBJ whole genome shotgun (WGS) entry which is preliminary data.</text>
</comment>
<evidence type="ECO:0000313" key="8">
    <source>
        <dbReference type="Proteomes" id="UP000309601"/>
    </source>
</evidence>
<comment type="similarity">
    <text evidence="2">Belongs to the NUP186/NUP192/NUP205 family.</text>
</comment>
<dbReference type="PANTHER" id="PTHR31344">
    <property type="entry name" value="NUCLEAR PORE COMPLEX PROTEIN NUP205"/>
    <property type="match status" value="1"/>
</dbReference>
<dbReference type="GO" id="GO:0006999">
    <property type="term" value="P:nuclear pore organization"/>
    <property type="evidence" value="ECO:0007669"/>
    <property type="project" value="TreeGrafter"/>
</dbReference>
<protein>
    <recommendedName>
        <fullName evidence="9">Nucleoporin</fullName>
    </recommendedName>
</protein>
<gene>
    <name evidence="5" type="ORF">E3Q02_02494</name>
    <name evidence="6" type="ORF">E3Q03_02367</name>
</gene>
<evidence type="ECO:0000256" key="4">
    <source>
        <dbReference type="ARBA" id="ARBA00023242"/>
    </source>
</evidence>
<dbReference type="EMBL" id="SPRV01000023">
    <property type="protein sequence ID" value="TIC65853.1"/>
    <property type="molecule type" value="Genomic_DNA"/>
</dbReference>
<proteinExistence type="inferred from homology"/>
<dbReference type="GO" id="GO:0044611">
    <property type="term" value="C:nuclear pore inner ring"/>
    <property type="evidence" value="ECO:0007669"/>
    <property type="project" value="TreeGrafter"/>
</dbReference>
<dbReference type="GO" id="GO:0017056">
    <property type="term" value="F:structural constituent of nuclear pore"/>
    <property type="evidence" value="ECO:0007669"/>
    <property type="project" value="TreeGrafter"/>
</dbReference>
<organism evidence="5 8">
    <name type="scientific">Wallemia mellicola</name>
    <dbReference type="NCBI Taxonomy" id="1708541"/>
    <lineage>
        <taxon>Eukaryota</taxon>
        <taxon>Fungi</taxon>
        <taxon>Dikarya</taxon>
        <taxon>Basidiomycota</taxon>
        <taxon>Wallemiomycotina</taxon>
        <taxon>Wallemiomycetes</taxon>
        <taxon>Wallemiales</taxon>
        <taxon>Wallemiaceae</taxon>
        <taxon>Wallemia</taxon>
    </lineage>
</organism>
<keyword evidence="4" id="KW-0539">Nucleus</keyword>
<dbReference type="Proteomes" id="UP000305362">
    <property type="component" value="Unassembled WGS sequence"/>
</dbReference>